<accession>A0AA40G561</accession>
<name>A0AA40G561_9HYME</name>
<proteinExistence type="predicted"/>
<protein>
    <submittedName>
        <fullName evidence="1">Uncharacterized protein</fullName>
    </submittedName>
</protein>
<sequence>MLCGRQRRNRDRKWRERRCRTIRTPKVARGVCQVKLSRAGRKIGRLKAAAPYPPRQPLNLWRRDNVDAAFCMLGCRAATSIPVPLLLSDSPFANLIGVSALPTHPAGIHPPIPSSGLLVLVRSSPSCSSLLLPAPPPHPPTHGGGMLRLRCAGTTTP</sequence>
<keyword evidence="2" id="KW-1185">Reference proteome</keyword>
<evidence type="ECO:0000313" key="2">
    <source>
        <dbReference type="Proteomes" id="UP001177670"/>
    </source>
</evidence>
<gene>
    <name evidence="1" type="ORF">K0M31_017480</name>
</gene>
<evidence type="ECO:0000313" key="1">
    <source>
        <dbReference type="EMBL" id="KAK1131192.1"/>
    </source>
</evidence>
<dbReference type="Proteomes" id="UP001177670">
    <property type="component" value="Unassembled WGS sequence"/>
</dbReference>
<dbReference type="EMBL" id="JAHYIQ010000006">
    <property type="protein sequence ID" value="KAK1131192.1"/>
    <property type="molecule type" value="Genomic_DNA"/>
</dbReference>
<organism evidence="1 2">
    <name type="scientific">Melipona bicolor</name>
    <dbReference type="NCBI Taxonomy" id="60889"/>
    <lineage>
        <taxon>Eukaryota</taxon>
        <taxon>Metazoa</taxon>
        <taxon>Ecdysozoa</taxon>
        <taxon>Arthropoda</taxon>
        <taxon>Hexapoda</taxon>
        <taxon>Insecta</taxon>
        <taxon>Pterygota</taxon>
        <taxon>Neoptera</taxon>
        <taxon>Endopterygota</taxon>
        <taxon>Hymenoptera</taxon>
        <taxon>Apocrita</taxon>
        <taxon>Aculeata</taxon>
        <taxon>Apoidea</taxon>
        <taxon>Anthophila</taxon>
        <taxon>Apidae</taxon>
        <taxon>Melipona</taxon>
    </lineage>
</organism>
<comment type="caution">
    <text evidence="1">The sequence shown here is derived from an EMBL/GenBank/DDBJ whole genome shotgun (WGS) entry which is preliminary data.</text>
</comment>
<reference evidence="1" key="1">
    <citation type="submission" date="2021-10" db="EMBL/GenBank/DDBJ databases">
        <title>Melipona bicolor Genome sequencing and assembly.</title>
        <authorList>
            <person name="Araujo N.S."/>
            <person name="Arias M.C."/>
        </authorList>
    </citation>
    <scope>NUCLEOTIDE SEQUENCE</scope>
    <source>
        <strain evidence="1">USP_2M_L1-L4_2017</strain>
        <tissue evidence="1">Whole body</tissue>
    </source>
</reference>
<dbReference type="AlphaFoldDB" id="A0AA40G561"/>